<evidence type="ECO:0000313" key="3">
    <source>
        <dbReference type="Proteomes" id="UP000236728"/>
    </source>
</evidence>
<accession>A0A1H5WFL5</accession>
<dbReference type="AlphaFoldDB" id="A0A1H5WFL5"/>
<dbReference type="RefSeq" id="WP_160115051.1">
    <property type="nucleotide sequence ID" value="NZ_FNVA01000002.1"/>
</dbReference>
<dbReference type="Proteomes" id="UP000236728">
    <property type="component" value="Unassembled WGS sequence"/>
</dbReference>
<sequence length="53" mass="5757">MNVGNEYGLIEEPRGMVERFFSGDSLLWTQAAIAVIAAAGVLILAIIVQTIFF</sequence>
<organism evidence="2 3">
    <name type="scientific">Bryocella elongata</name>
    <dbReference type="NCBI Taxonomy" id="863522"/>
    <lineage>
        <taxon>Bacteria</taxon>
        <taxon>Pseudomonadati</taxon>
        <taxon>Acidobacteriota</taxon>
        <taxon>Terriglobia</taxon>
        <taxon>Terriglobales</taxon>
        <taxon>Acidobacteriaceae</taxon>
        <taxon>Bryocella</taxon>
    </lineage>
</organism>
<evidence type="ECO:0000313" key="2">
    <source>
        <dbReference type="EMBL" id="SEF97597.1"/>
    </source>
</evidence>
<evidence type="ECO:0000256" key="1">
    <source>
        <dbReference type="SAM" id="Phobius"/>
    </source>
</evidence>
<keyword evidence="1" id="KW-0472">Membrane</keyword>
<gene>
    <name evidence="2" type="ORF">SAMN05421819_1537</name>
</gene>
<feature type="transmembrane region" description="Helical" evidence="1">
    <location>
        <begin position="26"/>
        <end position="48"/>
    </location>
</feature>
<proteinExistence type="predicted"/>
<protein>
    <submittedName>
        <fullName evidence="2">Uncharacterized protein</fullName>
    </submittedName>
</protein>
<name>A0A1H5WFL5_9BACT</name>
<dbReference type="EMBL" id="FNVA01000002">
    <property type="protein sequence ID" value="SEF97597.1"/>
    <property type="molecule type" value="Genomic_DNA"/>
</dbReference>
<keyword evidence="1" id="KW-1133">Transmembrane helix</keyword>
<reference evidence="2 3" key="1">
    <citation type="submission" date="2016-10" db="EMBL/GenBank/DDBJ databases">
        <authorList>
            <person name="de Groot N.N."/>
        </authorList>
    </citation>
    <scope>NUCLEOTIDE SEQUENCE [LARGE SCALE GENOMIC DNA]</scope>
    <source>
        <strain evidence="2 3">DSM 22489</strain>
    </source>
</reference>
<keyword evidence="3" id="KW-1185">Reference proteome</keyword>
<keyword evidence="1" id="KW-0812">Transmembrane</keyword>